<sequence>MGVIKTGTRGPVPKRSDQRVRRNKDDGGDVEKLPAVGSVEIPDLDIEDPHPLIVDFYESLAESAQSQYYEPSDWQFARFTLHFANGLIKSNRPSSQMLAAVNAALTELLVSEGARRRVRLEVEREQSTGQLIDVAEMFRQQMSQ</sequence>
<evidence type="ECO:0000313" key="3">
    <source>
        <dbReference type="Proteomes" id="UP001597045"/>
    </source>
</evidence>
<accession>A0ABW3M2S5</accession>
<feature type="compositionally biased region" description="Basic and acidic residues" evidence="1">
    <location>
        <begin position="14"/>
        <end position="32"/>
    </location>
</feature>
<dbReference type="Pfam" id="PF25673">
    <property type="entry name" value="Terminase_7"/>
    <property type="match status" value="1"/>
</dbReference>
<comment type="caution">
    <text evidence="2">The sequence shown here is derived from an EMBL/GenBank/DDBJ whole genome shotgun (WGS) entry which is preliminary data.</text>
</comment>
<protein>
    <recommendedName>
        <fullName evidence="4">Terminase small subunit</fullName>
    </recommendedName>
</protein>
<proteinExistence type="predicted"/>
<evidence type="ECO:0008006" key="4">
    <source>
        <dbReference type="Google" id="ProtNLM"/>
    </source>
</evidence>
<feature type="region of interest" description="Disordered" evidence="1">
    <location>
        <begin position="1"/>
        <end position="32"/>
    </location>
</feature>
<gene>
    <name evidence="2" type="ORF">ACFQ1S_00515</name>
</gene>
<dbReference type="InterPro" id="IPR057972">
    <property type="entry name" value="Terminase_7"/>
</dbReference>
<dbReference type="Proteomes" id="UP001597045">
    <property type="component" value="Unassembled WGS sequence"/>
</dbReference>
<name>A0ABW3M2S5_9PSEU</name>
<dbReference type="EMBL" id="JBHTIS010000010">
    <property type="protein sequence ID" value="MFD1044182.1"/>
    <property type="molecule type" value="Genomic_DNA"/>
</dbReference>
<organism evidence="2 3">
    <name type="scientific">Kibdelosporangium lantanae</name>
    <dbReference type="NCBI Taxonomy" id="1497396"/>
    <lineage>
        <taxon>Bacteria</taxon>
        <taxon>Bacillati</taxon>
        <taxon>Actinomycetota</taxon>
        <taxon>Actinomycetes</taxon>
        <taxon>Pseudonocardiales</taxon>
        <taxon>Pseudonocardiaceae</taxon>
        <taxon>Kibdelosporangium</taxon>
    </lineage>
</organism>
<keyword evidence="3" id="KW-1185">Reference proteome</keyword>
<evidence type="ECO:0000256" key="1">
    <source>
        <dbReference type="SAM" id="MobiDB-lite"/>
    </source>
</evidence>
<reference evidence="3" key="1">
    <citation type="journal article" date="2019" name="Int. J. Syst. Evol. Microbiol.">
        <title>The Global Catalogue of Microorganisms (GCM) 10K type strain sequencing project: providing services to taxonomists for standard genome sequencing and annotation.</title>
        <authorList>
            <consortium name="The Broad Institute Genomics Platform"/>
            <consortium name="The Broad Institute Genome Sequencing Center for Infectious Disease"/>
            <person name="Wu L."/>
            <person name="Ma J."/>
        </authorList>
    </citation>
    <scope>NUCLEOTIDE SEQUENCE [LARGE SCALE GENOMIC DNA]</scope>
    <source>
        <strain evidence="3">JCM 31486</strain>
    </source>
</reference>
<evidence type="ECO:0000313" key="2">
    <source>
        <dbReference type="EMBL" id="MFD1044182.1"/>
    </source>
</evidence>